<dbReference type="InterPro" id="IPR050276">
    <property type="entry name" value="MshD_Acetyltransferase"/>
</dbReference>
<reference evidence="2 3" key="1">
    <citation type="submission" date="2016-10" db="EMBL/GenBank/DDBJ databases">
        <authorList>
            <person name="Varghese N."/>
            <person name="Submissions S."/>
        </authorList>
    </citation>
    <scope>NUCLEOTIDE SEQUENCE [LARGE SCALE GENOMIC DNA]</scope>
    <source>
        <strain evidence="2 3">DSM 22022</strain>
    </source>
</reference>
<dbReference type="InterPro" id="IPR016181">
    <property type="entry name" value="Acyl_CoA_acyltransferase"/>
</dbReference>
<comment type="caution">
    <text evidence="2">The sequence shown here is derived from an EMBL/GenBank/DDBJ whole genome shotgun (WGS) entry which is preliminary data.</text>
</comment>
<dbReference type="Proteomes" id="UP000199588">
    <property type="component" value="Unassembled WGS sequence"/>
</dbReference>
<dbReference type="PANTHER" id="PTHR43617">
    <property type="entry name" value="L-AMINO ACID N-ACETYLTRANSFERASE"/>
    <property type="match status" value="1"/>
</dbReference>
<dbReference type="Gene3D" id="3.40.630.30">
    <property type="match status" value="1"/>
</dbReference>
<protein>
    <submittedName>
        <fullName evidence="2">Ribosomal protein S18 acetylase RimI</fullName>
    </submittedName>
</protein>
<organism evidence="2 3">
    <name type="scientific">Basfia succiniciproducens</name>
    <dbReference type="NCBI Taxonomy" id="653940"/>
    <lineage>
        <taxon>Bacteria</taxon>
        <taxon>Pseudomonadati</taxon>
        <taxon>Pseudomonadota</taxon>
        <taxon>Gammaproteobacteria</taxon>
        <taxon>Pasteurellales</taxon>
        <taxon>Pasteurellaceae</taxon>
        <taxon>Basfia</taxon>
    </lineage>
</organism>
<dbReference type="EMBL" id="FMUQ01000003">
    <property type="protein sequence ID" value="SCX81700.1"/>
    <property type="molecule type" value="Genomic_DNA"/>
</dbReference>
<dbReference type="SUPFAM" id="SSF55729">
    <property type="entry name" value="Acyl-CoA N-acyltransferases (Nat)"/>
    <property type="match status" value="1"/>
</dbReference>
<proteinExistence type="predicted"/>
<dbReference type="GO" id="GO:0005840">
    <property type="term" value="C:ribosome"/>
    <property type="evidence" value="ECO:0007669"/>
    <property type="project" value="UniProtKB-KW"/>
</dbReference>
<evidence type="ECO:0000313" key="2">
    <source>
        <dbReference type="EMBL" id="SCX81700.1"/>
    </source>
</evidence>
<dbReference type="Pfam" id="PF00583">
    <property type="entry name" value="Acetyltransf_1"/>
    <property type="match status" value="1"/>
</dbReference>
<accession>A0A1G5AV45</accession>
<name>A0A1G5AV45_9PAST</name>
<dbReference type="CDD" id="cd04301">
    <property type="entry name" value="NAT_SF"/>
    <property type="match status" value="1"/>
</dbReference>
<dbReference type="InterPro" id="IPR000182">
    <property type="entry name" value="GNAT_dom"/>
</dbReference>
<keyword evidence="2" id="KW-0689">Ribosomal protein</keyword>
<feature type="domain" description="N-acetyltransferase" evidence="1">
    <location>
        <begin position="3"/>
        <end position="141"/>
    </location>
</feature>
<evidence type="ECO:0000259" key="1">
    <source>
        <dbReference type="PROSITE" id="PS51186"/>
    </source>
</evidence>
<gene>
    <name evidence="2" type="ORF">SAMN02910354_00477</name>
</gene>
<keyword evidence="3" id="KW-1185">Reference proteome</keyword>
<dbReference type="RefSeq" id="WP_090654100.1">
    <property type="nucleotide sequence ID" value="NZ_CP015031.1"/>
</dbReference>
<dbReference type="PROSITE" id="PS51186">
    <property type="entry name" value="GNAT"/>
    <property type="match status" value="1"/>
</dbReference>
<sequence length="141" mass="16078">MQFKIKPMLPEHYQQVYRLWTSIEGMDMSDADDNFEAISAFLAFNPDLNYIAEINGKVVGVIMCGFDGRRATLYHAAVDPDYQKQGIGFALAEHLESALKTKGISKGRLLAFKSNEKATLFWQKAGWTLQQKLNYFSKKFI</sequence>
<keyword evidence="2" id="KW-0687">Ribonucleoprotein</keyword>
<dbReference type="PANTHER" id="PTHR43617:SF38">
    <property type="entry name" value="N-ACETYLTRANSFERASE DOMAIN-CONTAINING PROTEIN"/>
    <property type="match status" value="1"/>
</dbReference>
<evidence type="ECO:0000313" key="3">
    <source>
        <dbReference type="Proteomes" id="UP000199588"/>
    </source>
</evidence>